<dbReference type="GO" id="GO:0003723">
    <property type="term" value="F:RNA binding"/>
    <property type="evidence" value="ECO:0007669"/>
    <property type="project" value="UniProtKB-UniRule"/>
</dbReference>
<evidence type="ECO:0000313" key="5">
    <source>
        <dbReference type="EMBL" id="KAK4230716.1"/>
    </source>
</evidence>
<dbReference type="PANTHER" id="PTHR48027">
    <property type="entry name" value="HETEROGENEOUS NUCLEAR RIBONUCLEOPROTEIN 87F-RELATED"/>
    <property type="match status" value="1"/>
</dbReference>
<feature type="domain" description="RRM" evidence="4">
    <location>
        <begin position="90"/>
        <end position="160"/>
    </location>
</feature>
<dbReference type="InterPro" id="IPR035979">
    <property type="entry name" value="RBD_domain_sf"/>
</dbReference>
<dbReference type="InterPro" id="IPR052462">
    <property type="entry name" value="SLIRP/GR-RBP-like"/>
</dbReference>
<gene>
    <name evidence="5" type="ORF">QBC38DRAFT_468625</name>
</gene>
<dbReference type="EMBL" id="MU865297">
    <property type="protein sequence ID" value="KAK4230716.1"/>
    <property type="molecule type" value="Genomic_DNA"/>
</dbReference>
<reference evidence="5" key="1">
    <citation type="journal article" date="2023" name="Mol. Phylogenet. Evol.">
        <title>Genome-scale phylogeny and comparative genomics of the fungal order Sordariales.</title>
        <authorList>
            <person name="Hensen N."/>
            <person name="Bonometti L."/>
            <person name="Westerberg I."/>
            <person name="Brannstrom I.O."/>
            <person name="Guillou S."/>
            <person name="Cros-Aarteil S."/>
            <person name="Calhoun S."/>
            <person name="Haridas S."/>
            <person name="Kuo A."/>
            <person name="Mondo S."/>
            <person name="Pangilinan J."/>
            <person name="Riley R."/>
            <person name="LaButti K."/>
            <person name="Andreopoulos B."/>
            <person name="Lipzen A."/>
            <person name="Chen C."/>
            <person name="Yan M."/>
            <person name="Daum C."/>
            <person name="Ng V."/>
            <person name="Clum A."/>
            <person name="Steindorff A."/>
            <person name="Ohm R.A."/>
            <person name="Martin F."/>
            <person name="Silar P."/>
            <person name="Natvig D.O."/>
            <person name="Lalanne C."/>
            <person name="Gautier V."/>
            <person name="Ament-Velasquez S.L."/>
            <person name="Kruys A."/>
            <person name="Hutchinson M.I."/>
            <person name="Powell A.J."/>
            <person name="Barry K."/>
            <person name="Miller A.N."/>
            <person name="Grigoriev I.V."/>
            <person name="Debuchy R."/>
            <person name="Gladieux P."/>
            <person name="Hiltunen Thoren M."/>
            <person name="Johannesson H."/>
        </authorList>
    </citation>
    <scope>NUCLEOTIDE SEQUENCE</scope>
    <source>
        <strain evidence="5">CBS 990.96</strain>
    </source>
</reference>
<dbReference type="PROSITE" id="PS50102">
    <property type="entry name" value="RRM"/>
    <property type="match status" value="2"/>
</dbReference>
<dbReference type="CDD" id="cd00590">
    <property type="entry name" value="RRM_SF"/>
    <property type="match status" value="1"/>
</dbReference>
<dbReference type="InterPro" id="IPR012677">
    <property type="entry name" value="Nucleotide-bd_a/b_plait_sf"/>
</dbReference>
<evidence type="ECO:0000259" key="4">
    <source>
        <dbReference type="PROSITE" id="PS50102"/>
    </source>
</evidence>
<dbReference type="AlphaFoldDB" id="A0AAN7H0D0"/>
<feature type="domain" description="RRM" evidence="4">
    <location>
        <begin position="191"/>
        <end position="269"/>
    </location>
</feature>
<dbReference type="Proteomes" id="UP001301958">
    <property type="component" value="Unassembled WGS sequence"/>
</dbReference>
<dbReference type="SUPFAM" id="SSF54928">
    <property type="entry name" value="RNA-binding domain, RBD"/>
    <property type="match status" value="2"/>
</dbReference>
<dbReference type="Gene3D" id="3.30.70.330">
    <property type="match status" value="2"/>
</dbReference>
<dbReference type="SMART" id="SM00360">
    <property type="entry name" value="RRM"/>
    <property type="match status" value="2"/>
</dbReference>
<reference evidence="5" key="2">
    <citation type="submission" date="2023-05" db="EMBL/GenBank/DDBJ databases">
        <authorList>
            <consortium name="Lawrence Berkeley National Laboratory"/>
            <person name="Steindorff A."/>
            <person name="Hensen N."/>
            <person name="Bonometti L."/>
            <person name="Westerberg I."/>
            <person name="Brannstrom I.O."/>
            <person name="Guillou S."/>
            <person name="Cros-Aarteil S."/>
            <person name="Calhoun S."/>
            <person name="Haridas S."/>
            <person name="Kuo A."/>
            <person name="Mondo S."/>
            <person name="Pangilinan J."/>
            <person name="Riley R."/>
            <person name="Labutti K."/>
            <person name="Andreopoulos B."/>
            <person name="Lipzen A."/>
            <person name="Chen C."/>
            <person name="Yanf M."/>
            <person name="Daum C."/>
            <person name="Ng V."/>
            <person name="Clum A."/>
            <person name="Ohm R."/>
            <person name="Martin F."/>
            <person name="Silar P."/>
            <person name="Natvig D."/>
            <person name="Lalanne C."/>
            <person name="Gautier V."/>
            <person name="Ament-Velasquez S.L."/>
            <person name="Kruys A."/>
            <person name="Hutchinson M.I."/>
            <person name="Powell A.J."/>
            <person name="Barry K."/>
            <person name="Miller A.N."/>
            <person name="Grigoriev I.V."/>
            <person name="Debuchy R."/>
            <person name="Gladieux P."/>
            <person name="Thoren M.H."/>
            <person name="Johannesson H."/>
        </authorList>
    </citation>
    <scope>NUCLEOTIDE SEQUENCE</scope>
    <source>
        <strain evidence="5">CBS 990.96</strain>
    </source>
</reference>
<proteinExistence type="predicted"/>
<comment type="caution">
    <text evidence="5">The sequence shown here is derived from an EMBL/GenBank/DDBJ whole genome shotgun (WGS) entry which is preliminary data.</text>
</comment>
<keyword evidence="1 2" id="KW-0694">RNA-binding</keyword>
<dbReference type="InterPro" id="IPR000504">
    <property type="entry name" value="RRM_dom"/>
</dbReference>
<dbReference type="Pfam" id="PF00076">
    <property type="entry name" value="RRM_1"/>
    <property type="match status" value="2"/>
</dbReference>
<evidence type="ECO:0000256" key="3">
    <source>
        <dbReference type="SAM" id="MobiDB-lite"/>
    </source>
</evidence>
<name>A0AAN7H0D0_9PEZI</name>
<organism evidence="5 6">
    <name type="scientific">Podospora fimiseda</name>
    <dbReference type="NCBI Taxonomy" id="252190"/>
    <lineage>
        <taxon>Eukaryota</taxon>
        <taxon>Fungi</taxon>
        <taxon>Dikarya</taxon>
        <taxon>Ascomycota</taxon>
        <taxon>Pezizomycotina</taxon>
        <taxon>Sordariomycetes</taxon>
        <taxon>Sordariomycetidae</taxon>
        <taxon>Sordariales</taxon>
        <taxon>Podosporaceae</taxon>
        <taxon>Podospora</taxon>
    </lineage>
</organism>
<sequence>MQSFRRAALRSALSASRAVSVKAPTAPFASTIARAATVSSRVSFQSVRFYSEEPLERNDQGSVEIQEAAQETEVSLSEQAPTQISGSKPHAAFVRNLVFEVTEAHLKEAFEKYGPVREVYIVRDPRGLSKGFGFVTFESKESLDAACENVNGSFWHGRRITCIPRTYQTPKSENSRGAPANGNYAPREPTTQLFIGNIPYETTDAELNKIFADVPNLRDVRIAVDRTTGWPRGFAHADFADLESAKVAHAKLQGAQIGERVLRVDYADGYQKKRSNDSR</sequence>
<protein>
    <recommendedName>
        <fullName evidence="4">RRM domain-containing protein</fullName>
    </recommendedName>
</protein>
<feature type="region of interest" description="Disordered" evidence="3">
    <location>
        <begin position="168"/>
        <end position="188"/>
    </location>
</feature>
<evidence type="ECO:0000313" key="6">
    <source>
        <dbReference type="Proteomes" id="UP001301958"/>
    </source>
</evidence>
<evidence type="ECO:0000256" key="1">
    <source>
        <dbReference type="ARBA" id="ARBA00022884"/>
    </source>
</evidence>
<keyword evidence="6" id="KW-1185">Reference proteome</keyword>
<accession>A0AAN7H0D0</accession>
<evidence type="ECO:0000256" key="2">
    <source>
        <dbReference type="PROSITE-ProRule" id="PRU00176"/>
    </source>
</evidence>